<protein>
    <submittedName>
        <fullName evidence="1">Uncharacterized protein</fullName>
    </submittedName>
</protein>
<organism evidence="1 2">
    <name type="scientific">Dreissena polymorpha</name>
    <name type="common">Zebra mussel</name>
    <name type="synonym">Mytilus polymorpha</name>
    <dbReference type="NCBI Taxonomy" id="45954"/>
    <lineage>
        <taxon>Eukaryota</taxon>
        <taxon>Metazoa</taxon>
        <taxon>Spiralia</taxon>
        <taxon>Lophotrochozoa</taxon>
        <taxon>Mollusca</taxon>
        <taxon>Bivalvia</taxon>
        <taxon>Autobranchia</taxon>
        <taxon>Heteroconchia</taxon>
        <taxon>Euheterodonta</taxon>
        <taxon>Imparidentia</taxon>
        <taxon>Neoheterodontei</taxon>
        <taxon>Myida</taxon>
        <taxon>Dreissenoidea</taxon>
        <taxon>Dreissenidae</taxon>
        <taxon>Dreissena</taxon>
    </lineage>
</organism>
<comment type="caution">
    <text evidence="1">The sequence shown here is derived from an EMBL/GenBank/DDBJ whole genome shotgun (WGS) entry which is preliminary data.</text>
</comment>
<evidence type="ECO:0000313" key="2">
    <source>
        <dbReference type="Proteomes" id="UP000828390"/>
    </source>
</evidence>
<dbReference type="AlphaFoldDB" id="A0A9D4HNH0"/>
<evidence type="ECO:0000313" key="1">
    <source>
        <dbReference type="EMBL" id="KAH3723823.1"/>
    </source>
</evidence>
<reference evidence="1" key="2">
    <citation type="submission" date="2020-11" db="EMBL/GenBank/DDBJ databases">
        <authorList>
            <person name="McCartney M.A."/>
            <person name="Auch B."/>
            <person name="Kono T."/>
            <person name="Mallez S."/>
            <person name="Becker A."/>
            <person name="Gohl D.M."/>
            <person name="Silverstein K.A.T."/>
            <person name="Koren S."/>
            <person name="Bechman K.B."/>
            <person name="Herman A."/>
            <person name="Abrahante J.E."/>
            <person name="Garbe J."/>
        </authorList>
    </citation>
    <scope>NUCLEOTIDE SEQUENCE</scope>
    <source>
        <strain evidence="1">Duluth1</strain>
        <tissue evidence="1">Whole animal</tissue>
    </source>
</reference>
<accession>A0A9D4HNH0</accession>
<proteinExistence type="predicted"/>
<dbReference type="EMBL" id="JAIWYP010000012">
    <property type="protein sequence ID" value="KAH3723823.1"/>
    <property type="molecule type" value="Genomic_DNA"/>
</dbReference>
<dbReference type="Proteomes" id="UP000828390">
    <property type="component" value="Unassembled WGS sequence"/>
</dbReference>
<keyword evidence="2" id="KW-1185">Reference proteome</keyword>
<reference evidence="1" key="1">
    <citation type="journal article" date="2019" name="bioRxiv">
        <title>The Genome of the Zebra Mussel, Dreissena polymorpha: A Resource for Invasive Species Research.</title>
        <authorList>
            <person name="McCartney M.A."/>
            <person name="Auch B."/>
            <person name="Kono T."/>
            <person name="Mallez S."/>
            <person name="Zhang Y."/>
            <person name="Obille A."/>
            <person name="Becker A."/>
            <person name="Abrahante J.E."/>
            <person name="Garbe J."/>
            <person name="Badalamenti J.P."/>
            <person name="Herman A."/>
            <person name="Mangelson H."/>
            <person name="Liachko I."/>
            <person name="Sullivan S."/>
            <person name="Sone E.D."/>
            <person name="Koren S."/>
            <person name="Silverstein K.A.T."/>
            <person name="Beckman K.B."/>
            <person name="Gohl D.M."/>
        </authorList>
    </citation>
    <scope>NUCLEOTIDE SEQUENCE</scope>
    <source>
        <strain evidence="1">Duluth1</strain>
        <tissue evidence="1">Whole animal</tissue>
    </source>
</reference>
<sequence length="62" mass="6656">MSKTLLTNPGLSFLQTLQCTNIFLNQYQCQRMGAGAGEEAEAEAQAEAEGCFQVLEASVVIT</sequence>
<gene>
    <name evidence="1" type="ORF">DPMN_049618</name>
</gene>
<name>A0A9D4HNH0_DREPO</name>